<proteinExistence type="predicted"/>
<evidence type="ECO:0000256" key="2">
    <source>
        <dbReference type="ARBA" id="ARBA00022692"/>
    </source>
</evidence>
<keyword evidence="4 6" id="KW-0472">Membrane</keyword>
<dbReference type="EMBL" id="JAUCMX010000011">
    <property type="protein sequence ID" value="KAK3531541.1"/>
    <property type="molecule type" value="Genomic_DNA"/>
</dbReference>
<dbReference type="SMART" id="SM00409">
    <property type="entry name" value="IG"/>
    <property type="match status" value="2"/>
</dbReference>
<keyword evidence="2 6" id="KW-0812">Transmembrane</keyword>
<dbReference type="GO" id="GO:0016020">
    <property type="term" value="C:membrane"/>
    <property type="evidence" value="ECO:0007669"/>
    <property type="project" value="UniProtKB-SubCell"/>
</dbReference>
<keyword evidence="3 6" id="KW-1133">Transmembrane helix</keyword>
<dbReference type="Pfam" id="PF13895">
    <property type="entry name" value="Ig_2"/>
    <property type="match status" value="1"/>
</dbReference>
<sequence>MRSTVAFSACVLIISLLDQVSGNKAIVGKYGETVEVPCNKGDIRVEDIVIAKWKYTKDGSNVDLLTKSQTQNASFSQIAEYQGRLVLTKDLNLQISQAKMTDQRTFTCMVVAGSDILEFPVDVTIEKAPSPPVITNQAKVIELNKLTMLAECASKDANPAADVAWLKDDVPLVADGKVIIITPNVQKDKDTGLSTTSSKLEYAASKADMNSKFICAVKHKSLSSALVSAPMTFVVHYPSETVDLRVVSALPIKEGDSVTLKCAADGNPPPTSYNFYIKGKKMTTENSDNYTFPNVTRADSGEYKCSLVDDEAKADSASFTVMYLDLTNVTKGNIVKRLSESFEPTLVFSASERPQVSWTKNNLKLSSNPSAPIITTLTKRASNGGKLLSCKAEGSPKPTVQWSINGTNASESSFVNGIITYNLTVIPTGNLTINCTVSNELGTHMKSIDISTSMDDSTVEKRAEQPEDSKDQTQVAIGIVIGLIVAGVALGLAYWVYMKRTSGHYLSKISFKVEPLNLQDLKDLLLTSWCQIPQHTFRDLGGVSTGKAAGKQERKKTAQWRKARNWRKLRVKRLRLKTEGCFQSTKERIAVL</sequence>
<dbReference type="PANTHER" id="PTHR45889:SF8">
    <property type="entry name" value="IG-LIKE DOMAIN-CONTAINING PROTEIN"/>
    <property type="match status" value="1"/>
</dbReference>
<dbReference type="InterPro" id="IPR003599">
    <property type="entry name" value="Ig_sub"/>
</dbReference>
<dbReference type="InterPro" id="IPR013162">
    <property type="entry name" value="CD80_C2-set"/>
</dbReference>
<dbReference type="Pfam" id="PF08205">
    <property type="entry name" value="C2-set_2"/>
    <property type="match status" value="1"/>
</dbReference>
<protein>
    <recommendedName>
        <fullName evidence="8">Ig-like domain-containing protein</fullName>
    </recommendedName>
</protein>
<evidence type="ECO:0000259" key="8">
    <source>
        <dbReference type="PROSITE" id="PS50835"/>
    </source>
</evidence>
<dbReference type="InterPro" id="IPR007110">
    <property type="entry name" value="Ig-like_dom"/>
</dbReference>
<feature type="domain" description="Ig-like" evidence="8">
    <location>
        <begin position="372"/>
        <end position="451"/>
    </location>
</feature>
<evidence type="ECO:0000313" key="9">
    <source>
        <dbReference type="EMBL" id="KAK3531541.1"/>
    </source>
</evidence>
<accession>A0AAE0V333</accession>
<evidence type="ECO:0000256" key="4">
    <source>
        <dbReference type="ARBA" id="ARBA00023136"/>
    </source>
</evidence>
<feature type="domain" description="Ig-like" evidence="8">
    <location>
        <begin position="238"/>
        <end position="320"/>
    </location>
</feature>
<dbReference type="SUPFAM" id="SSF48726">
    <property type="entry name" value="Immunoglobulin"/>
    <property type="match status" value="3"/>
</dbReference>
<dbReference type="PANTHER" id="PTHR45889">
    <property type="entry name" value="IG-LIKE DOMAIN-CONTAINING PROTEIN"/>
    <property type="match status" value="1"/>
</dbReference>
<feature type="domain" description="Ig-like" evidence="8">
    <location>
        <begin position="129"/>
        <end position="232"/>
    </location>
</feature>
<dbReference type="Proteomes" id="UP001274896">
    <property type="component" value="Unassembled WGS sequence"/>
</dbReference>
<evidence type="ECO:0000256" key="5">
    <source>
        <dbReference type="ARBA" id="ARBA00023157"/>
    </source>
</evidence>
<evidence type="ECO:0000256" key="6">
    <source>
        <dbReference type="SAM" id="Phobius"/>
    </source>
</evidence>
<feature type="transmembrane region" description="Helical" evidence="6">
    <location>
        <begin position="475"/>
        <end position="497"/>
    </location>
</feature>
<dbReference type="Pfam" id="PF07686">
    <property type="entry name" value="V-set"/>
    <property type="match status" value="1"/>
</dbReference>
<dbReference type="Gene3D" id="2.60.40.10">
    <property type="entry name" value="Immunoglobulins"/>
    <property type="match status" value="4"/>
</dbReference>
<dbReference type="InterPro" id="IPR036179">
    <property type="entry name" value="Ig-like_dom_sf"/>
</dbReference>
<gene>
    <name evidence="9" type="ORF">QTP70_024926</name>
</gene>
<evidence type="ECO:0000256" key="1">
    <source>
        <dbReference type="ARBA" id="ARBA00004167"/>
    </source>
</evidence>
<keyword evidence="10" id="KW-1185">Reference proteome</keyword>
<evidence type="ECO:0000256" key="3">
    <source>
        <dbReference type="ARBA" id="ARBA00022989"/>
    </source>
</evidence>
<dbReference type="SMART" id="SM00408">
    <property type="entry name" value="IGc2"/>
    <property type="match status" value="1"/>
</dbReference>
<dbReference type="PROSITE" id="PS50835">
    <property type="entry name" value="IG_LIKE"/>
    <property type="match status" value="3"/>
</dbReference>
<name>A0AAE0V333_9TELE</name>
<dbReference type="AlphaFoldDB" id="A0AAE0V333"/>
<evidence type="ECO:0000256" key="7">
    <source>
        <dbReference type="SAM" id="SignalP"/>
    </source>
</evidence>
<evidence type="ECO:0000313" key="10">
    <source>
        <dbReference type="Proteomes" id="UP001274896"/>
    </source>
</evidence>
<comment type="caution">
    <text evidence="9">The sequence shown here is derived from an EMBL/GenBank/DDBJ whole genome shotgun (WGS) entry which is preliminary data.</text>
</comment>
<dbReference type="InterPro" id="IPR013106">
    <property type="entry name" value="Ig_V-set"/>
</dbReference>
<dbReference type="InterPro" id="IPR013783">
    <property type="entry name" value="Ig-like_fold"/>
</dbReference>
<organism evidence="9 10">
    <name type="scientific">Hemibagrus guttatus</name>
    <dbReference type="NCBI Taxonomy" id="175788"/>
    <lineage>
        <taxon>Eukaryota</taxon>
        <taxon>Metazoa</taxon>
        <taxon>Chordata</taxon>
        <taxon>Craniata</taxon>
        <taxon>Vertebrata</taxon>
        <taxon>Euteleostomi</taxon>
        <taxon>Actinopterygii</taxon>
        <taxon>Neopterygii</taxon>
        <taxon>Teleostei</taxon>
        <taxon>Ostariophysi</taxon>
        <taxon>Siluriformes</taxon>
        <taxon>Bagridae</taxon>
        <taxon>Hemibagrus</taxon>
    </lineage>
</organism>
<feature type="chain" id="PRO_5042125027" description="Ig-like domain-containing protein" evidence="7">
    <location>
        <begin position="23"/>
        <end position="592"/>
    </location>
</feature>
<dbReference type="InterPro" id="IPR003598">
    <property type="entry name" value="Ig_sub2"/>
</dbReference>
<keyword evidence="7" id="KW-0732">Signal</keyword>
<reference evidence="9" key="1">
    <citation type="submission" date="2023-06" db="EMBL/GenBank/DDBJ databases">
        <title>Male Hemibagrus guttatus genome.</title>
        <authorList>
            <person name="Bian C."/>
        </authorList>
    </citation>
    <scope>NUCLEOTIDE SEQUENCE</scope>
    <source>
        <strain evidence="9">Male_cb2023</strain>
        <tissue evidence="9">Muscle</tissue>
    </source>
</reference>
<comment type="subcellular location">
    <subcellularLocation>
        <location evidence="1">Membrane</location>
        <topology evidence="1">Single-pass membrane protein</topology>
    </subcellularLocation>
</comment>
<keyword evidence="5" id="KW-1015">Disulfide bond</keyword>
<feature type="signal peptide" evidence="7">
    <location>
        <begin position="1"/>
        <end position="22"/>
    </location>
</feature>